<evidence type="ECO:0000313" key="1">
    <source>
        <dbReference type="EMBL" id="JAE35295.1"/>
    </source>
</evidence>
<dbReference type="AlphaFoldDB" id="A0A0A9HDP3"/>
<sequence>MVVILNEISLIRHHNSKCMGNLEHFRFYIGNRYVPLCRNVSS</sequence>
<dbReference type="EMBL" id="GBRH01162601">
    <property type="protein sequence ID" value="JAE35295.1"/>
    <property type="molecule type" value="Transcribed_RNA"/>
</dbReference>
<protein>
    <submittedName>
        <fullName evidence="1">Uncharacterized protein</fullName>
    </submittedName>
</protein>
<reference evidence="1" key="2">
    <citation type="journal article" date="2015" name="Data Brief">
        <title>Shoot transcriptome of the giant reed, Arundo donax.</title>
        <authorList>
            <person name="Barrero R.A."/>
            <person name="Guerrero F.D."/>
            <person name="Moolhuijzen P."/>
            <person name="Goolsby J.A."/>
            <person name="Tidwell J."/>
            <person name="Bellgard S.E."/>
            <person name="Bellgard M.I."/>
        </authorList>
    </citation>
    <scope>NUCLEOTIDE SEQUENCE</scope>
    <source>
        <tissue evidence="1">Shoot tissue taken approximately 20 cm above the soil surface</tissue>
    </source>
</reference>
<proteinExistence type="predicted"/>
<organism evidence="1">
    <name type="scientific">Arundo donax</name>
    <name type="common">Giant reed</name>
    <name type="synonym">Donax arundinaceus</name>
    <dbReference type="NCBI Taxonomy" id="35708"/>
    <lineage>
        <taxon>Eukaryota</taxon>
        <taxon>Viridiplantae</taxon>
        <taxon>Streptophyta</taxon>
        <taxon>Embryophyta</taxon>
        <taxon>Tracheophyta</taxon>
        <taxon>Spermatophyta</taxon>
        <taxon>Magnoliopsida</taxon>
        <taxon>Liliopsida</taxon>
        <taxon>Poales</taxon>
        <taxon>Poaceae</taxon>
        <taxon>PACMAD clade</taxon>
        <taxon>Arundinoideae</taxon>
        <taxon>Arundineae</taxon>
        <taxon>Arundo</taxon>
    </lineage>
</organism>
<name>A0A0A9HDP3_ARUDO</name>
<reference evidence="1" key="1">
    <citation type="submission" date="2014-09" db="EMBL/GenBank/DDBJ databases">
        <authorList>
            <person name="Magalhaes I.L.F."/>
            <person name="Oliveira U."/>
            <person name="Santos F.R."/>
            <person name="Vidigal T.H.D.A."/>
            <person name="Brescovit A.D."/>
            <person name="Santos A.J."/>
        </authorList>
    </citation>
    <scope>NUCLEOTIDE SEQUENCE</scope>
    <source>
        <tissue evidence="1">Shoot tissue taken approximately 20 cm above the soil surface</tissue>
    </source>
</reference>
<accession>A0A0A9HDP3</accession>